<dbReference type="SUPFAM" id="SSF56300">
    <property type="entry name" value="Metallo-dependent phosphatases"/>
    <property type="match status" value="1"/>
</dbReference>
<comment type="caution">
    <text evidence="6">The sequence shown here is derived from an EMBL/GenBank/DDBJ whole genome shotgun (WGS) entry which is preliminary data.</text>
</comment>
<dbReference type="Gene3D" id="3.60.21.10">
    <property type="match status" value="1"/>
</dbReference>
<gene>
    <name evidence="6" type="primary">yfcE</name>
    <name evidence="6" type="ORF">LKD48_07625</name>
</gene>
<dbReference type="NCBIfam" id="NF006988">
    <property type="entry name" value="PRK09453.1"/>
    <property type="match status" value="1"/>
</dbReference>
<dbReference type="GO" id="GO:0016787">
    <property type="term" value="F:hydrolase activity"/>
    <property type="evidence" value="ECO:0007669"/>
    <property type="project" value="UniProtKB-UniRule"/>
</dbReference>
<dbReference type="Proteomes" id="UP001198200">
    <property type="component" value="Unassembled WGS sequence"/>
</dbReference>
<keyword evidence="7" id="KW-1185">Reference proteome</keyword>
<protein>
    <recommendedName>
        <fullName evidence="4">Phosphoesterase</fullName>
        <ecNumber evidence="4">3.1.4.-</ecNumber>
    </recommendedName>
</protein>
<reference evidence="6 7" key="1">
    <citation type="submission" date="2021-10" db="EMBL/GenBank/DDBJ databases">
        <title>Anaerobic single-cell dispensing facilitates the cultivation of human gut bacteria.</title>
        <authorList>
            <person name="Afrizal A."/>
        </authorList>
    </citation>
    <scope>NUCLEOTIDE SEQUENCE [LARGE SCALE GENOMIC DNA]</scope>
    <source>
        <strain evidence="6 7">CLA-AA-H224</strain>
    </source>
</reference>
<name>A0AAE3E3U6_9FIRM</name>
<evidence type="ECO:0000256" key="1">
    <source>
        <dbReference type="ARBA" id="ARBA00008950"/>
    </source>
</evidence>
<dbReference type="Pfam" id="PF12850">
    <property type="entry name" value="Metallophos_2"/>
    <property type="match status" value="1"/>
</dbReference>
<accession>A0AAE3E3U6</accession>
<evidence type="ECO:0000259" key="5">
    <source>
        <dbReference type="Pfam" id="PF12850"/>
    </source>
</evidence>
<evidence type="ECO:0000256" key="2">
    <source>
        <dbReference type="ARBA" id="ARBA00022723"/>
    </source>
</evidence>
<keyword evidence="2 4" id="KW-0479">Metal-binding</keyword>
<evidence type="ECO:0000313" key="6">
    <source>
        <dbReference type="EMBL" id="MCC2221504.1"/>
    </source>
</evidence>
<feature type="domain" description="Calcineurin-like phosphoesterase" evidence="5">
    <location>
        <begin position="1"/>
        <end position="166"/>
    </location>
</feature>
<keyword evidence="3 6" id="KW-0378">Hydrolase</keyword>
<dbReference type="PROSITE" id="PS01269">
    <property type="entry name" value="UPF0025"/>
    <property type="match status" value="1"/>
</dbReference>
<dbReference type="NCBIfam" id="TIGR00040">
    <property type="entry name" value="yfcE"/>
    <property type="match status" value="1"/>
</dbReference>
<dbReference type="EC" id="3.1.4.-" evidence="4"/>
<proteinExistence type="inferred from homology"/>
<dbReference type="InterPro" id="IPR029052">
    <property type="entry name" value="Metallo-depent_PP-like"/>
</dbReference>
<evidence type="ECO:0000256" key="4">
    <source>
        <dbReference type="RuleBase" id="RU362039"/>
    </source>
</evidence>
<dbReference type="GO" id="GO:0046872">
    <property type="term" value="F:metal ion binding"/>
    <property type="evidence" value="ECO:0007669"/>
    <property type="project" value="UniProtKB-KW"/>
</dbReference>
<evidence type="ECO:0000313" key="7">
    <source>
        <dbReference type="Proteomes" id="UP001198200"/>
    </source>
</evidence>
<evidence type="ECO:0000256" key="3">
    <source>
        <dbReference type="ARBA" id="ARBA00022801"/>
    </source>
</evidence>
<dbReference type="InterPro" id="IPR020935">
    <property type="entry name" value="PdiEstase_YfcE_CS"/>
</dbReference>
<dbReference type="AlphaFoldDB" id="A0AAE3E3U6"/>
<sequence length="185" mass="21240">MKLLIASDIHGSAYWCSKLMDAYQNEKADRMILLGDILYHGPRNALPKEYDPQRVCDLLNQISDHILCVRGNCDADVDQWLIHFPIMADYSWIMEKDRVIYLTHGHVYGKDFRKDESFPPLQKKDVVLSGHTHIPITEPTDGGLFFNPGSVSIPKNGSKNGYMTLENGLFIWKSFEDGEYARYKL</sequence>
<dbReference type="PANTHER" id="PTHR11124">
    <property type="entry name" value="VACUOLAR SORTING PROTEIN VPS29"/>
    <property type="match status" value="1"/>
</dbReference>
<dbReference type="EMBL" id="JAJEQN010000015">
    <property type="protein sequence ID" value="MCC2221504.1"/>
    <property type="molecule type" value="Genomic_DNA"/>
</dbReference>
<organism evidence="6 7">
    <name type="scientific">Anthropogastromicrobium aceti</name>
    <dbReference type="NCBI Taxonomy" id="2981768"/>
    <lineage>
        <taxon>Bacteria</taxon>
        <taxon>Bacillati</taxon>
        <taxon>Bacillota</taxon>
        <taxon>Clostridia</taxon>
        <taxon>Lachnospirales</taxon>
        <taxon>Lachnospiraceae</taxon>
        <taxon>Anthropogastromicrobium</taxon>
    </lineage>
</organism>
<comment type="similarity">
    <text evidence="1 4">Belongs to the metallophosphoesterase superfamily. YfcE family.</text>
</comment>
<dbReference type="InterPro" id="IPR000979">
    <property type="entry name" value="Phosphodiesterase_MJ0936/Vps29"/>
</dbReference>
<dbReference type="InterPro" id="IPR024654">
    <property type="entry name" value="Calcineurin-like_PHP_lpxH"/>
</dbReference>
<dbReference type="RefSeq" id="WP_308731637.1">
    <property type="nucleotide sequence ID" value="NZ_JAJEQN010000015.1"/>
</dbReference>
<comment type="cofactor">
    <cofactor evidence="4">
        <name>a divalent metal cation</name>
        <dbReference type="ChEBI" id="CHEBI:60240"/>
    </cofactor>
</comment>